<protein>
    <submittedName>
        <fullName evidence="1">Uncharacterized protein</fullName>
    </submittedName>
</protein>
<proteinExistence type="predicted"/>
<name>A0ACC2ND86_9HYME</name>
<evidence type="ECO:0000313" key="2">
    <source>
        <dbReference type="Proteomes" id="UP001239111"/>
    </source>
</evidence>
<comment type="caution">
    <text evidence="1">The sequence shown here is derived from an EMBL/GenBank/DDBJ whole genome shotgun (WGS) entry which is preliminary data.</text>
</comment>
<accession>A0ACC2ND86</accession>
<keyword evidence="2" id="KW-1185">Reference proteome</keyword>
<gene>
    <name evidence="1" type="ORF">QAD02_009977</name>
</gene>
<dbReference type="Proteomes" id="UP001239111">
    <property type="component" value="Chromosome 4"/>
</dbReference>
<evidence type="ECO:0000313" key="1">
    <source>
        <dbReference type="EMBL" id="KAJ8668314.1"/>
    </source>
</evidence>
<sequence length="412" mass="46746">MEYSRVLFLSCILSAIFLISQANDVQEFSTRKIVPKDGKLLTPNQLGRSDKGVLYGILDTTTYVDKTILDLYLETPKLKKHVRIESALGDWVDFQLYSLGQHSVLVVLPRLSKTIKTLFVIWKKVVIADMMNNKTYDLNIPSDFHGAHIEDFIFYPDRFDLITKHKFFCNSDMNLCRVTFDLTGNKIGEPVEFFYKNLTGLHDITPSLDGGFISQTYNESSNELQIHKLDQSGNIKSSWKRTPLAIDTISNLNNQSSVCGINEIKTIDPGSGTQIPGKDSECIHYDWNTGKSVRISMSLDPNTRRLGVTNLSNGDFIVSTVTCTPNYNKCDSFKITKFNSDGGFLWRSPFSLDLKCTVSGWNFFDRQELAAMEIGNEICVSFACQNSNDEFLFQYYNRCFDKSFFNITKSAA</sequence>
<organism evidence="1 2">
    <name type="scientific">Eretmocerus hayati</name>
    <dbReference type="NCBI Taxonomy" id="131215"/>
    <lineage>
        <taxon>Eukaryota</taxon>
        <taxon>Metazoa</taxon>
        <taxon>Ecdysozoa</taxon>
        <taxon>Arthropoda</taxon>
        <taxon>Hexapoda</taxon>
        <taxon>Insecta</taxon>
        <taxon>Pterygota</taxon>
        <taxon>Neoptera</taxon>
        <taxon>Endopterygota</taxon>
        <taxon>Hymenoptera</taxon>
        <taxon>Apocrita</taxon>
        <taxon>Proctotrupomorpha</taxon>
        <taxon>Chalcidoidea</taxon>
        <taxon>Aphelinidae</taxon>
        <taxon>Aphelininae</taxon>
        <taxon>Eretmocerus</taxon>
    </lineage>
</organism>
<reference evidence="1" key="1">
    <citation type="submission" date="2023-04" db="EMBL/GenBank/DDBJ databases">
        <title>A chromosome-level genome assembly of the parasitoid wasp Eretmocerus hayati.</title>
        <authorList>
            <person name="Zhong Y."/>
            <person name="Liu S."/>
            <person name="Liu Y."/>
        </authorList>
    </citation>
    <scope>NUCLEOTIDE SEQUENCE</scope>
    <source>
        <strain evidence="1">ZJU_SS_LIU_2023</strain>
    </source>
</reference>
<dbReference type="EMBL" id="CM056744">
    <property type="protein sequence ID" value="KAJ8668314.1"/>
    <property type="molecule type" value="Genomic_DNA"/>
</dbReference>